<feature type="region of interest" description="Disordered" evidence="1">
    <location>
        <begin position="83"/>
        <end position="103"/>
    </location>
</feature>
<organism evidence="2 3">
    <name type="scientific">Shiella aurantiaca</name>
    <dbReference type="NCBI Taxonomy" id="3058365"/>
    <lineage>
        <taxon>Bacteria</taxon>
        <taxon>Pseudomonadati</taxon>
        <taxon>Bacteroidota</taxon>
        <taxon>Cytophagia</taxon>
        <taxon>Cytophagales</taxon>
        <taxon>Shiellaceae</taxon>
        <taxon>Shiella</taxon>
    </lineage>
</organism>
<comment type="caution">
    <text evidence="2">The sequence shown here is derived from an EMBL/GenBank/DDBJ whole genome shotgun (WGS) entry which is preliminary data.</text>
</comment>
<proteinExistence type="predicted"/>
<evidence type="ECO:0000313" key="3">
    <source>
        <dbReference type="Proteomes" id="UP001168552"/>
    </source>
</evidence>
<dbReference type="Proteomes" id="UP001168552">
    <property type="component" value="Unassembled WGS sequence"/>
</dbReference>
<evidence type="ECO:0000256" key="1">
    <source>
        <dbReference type="SAM" id="MobiDB-lite"/>
    </source>
</evidence>
<dbReference type="RefSeq" id="WP_320002492.1">
    <property type="nucleotide sequence ID" value="NZ_JAUHJS010000001.1"/>
</dbReference>
<sequence>MGIFKKAVSLVKDTVKLAANNNPVVAMANMAGKPLFPTSSFSNKKLGSLSNKISKGVGVISTVGLGVATGGISSQAIKKNQLDKSKLPSPPPPPVLGSSNTAKTPILDVPKLTSKLTDAKDLIKGVTSGNSSILDGILDKVGLKPTILDPPKKQPEKPLETIEKETSPVFYVGAALGLYALAKFFKIV</sequence>
<keyword evidence="3" id="KW-1185">Reference proteome</keyword>
<accession>A0ABT8F0K3</accession>
<name>A0ABT8F0K3_9BACT</name>
<protein>
    <submittedName>
        <fullName evidence="2">Uncharacterized protein</fullName>
    </submittedName>
</protein>
<gene>
    <name evidence="2" type="ORF">QWY31_00540</name>
</gene>
<dbReference type="EMBL" id="JAUHJS010000001">
    <property type="protein sequence ID" value="MDN4163963.1"/>
    <property type="molecule type" value="Genomic_DNA"/>
</dbReference>
<reference evidence="2" key="1">
    <citation type="submission" date="2023-06" db="EMBL/GenBank/DDBJ databases">
        <title>Cytophagales bacterium Strain LB-30, isolated from soil.</title>
        <authorList>
            <person name="Liu B."/>
        </authorList>
    </citation>
    <scope>NUCLEOTIDE SEQUENCE</scope>
    <source>
        <strain evidence="2">LB-30</strain>
    </source>
</reference>
<evidence type="ECO:0000313" key="2">
    <source>
        <dbReference type="EMBL" id="MDN4163963.1"/>
    </source>
</evidence>